<evidence type="ECO:0000259" key="1">
    <source>
        <dbReference type="Pfam" id="PF13460"/>
    </source>
</evidence>
<evidence type="ECO:0000313" key="2">
    <source>
        <dbReference type="EMBL" id="MBB4895677.1"/>
    </source>
</evidence>
<dbReference type="InterPro" id="IPR051604">
    <property type="entry name" value="Ergot_Alk_Oxidoreductase"/>
</dbReference>
<dbReference type="PANTHER" id="PTHR43162">
    <property type="match status" value="1"/>
</dbReference>
<reference evidence="2 3" key="1">
    <citation type="submission" date="2020-08" db="EMBL/GenBank/DDBJ databases">
        <title>Genomic Encyclopedia of Type Strains, Phase III (KMG-III): the genomes of soil and plant-associated and newly described type strains.</title>
        <authorList>
            <person name="Whitman W."/>
        </authorList>
    </citation>
    <scope>NUCLEOTIDE SEQUENCE [LARGE SCALE GENOMIC DNA]</scope>
    <source>
        <strain evidence="2 3">CECT 3266</strain>
    </source>
</reference>
<dbReference type="PANTHER" id="PTHR43162:SF1">
    <property type="entry name" value="PRESTALK A DIFFERENTIATION PROTEIN A"/>
    <property type="match status" value="1"/>
</dbReference>
<dbReference type="EMBL" id="JACHJH010000008">
    <property type="protein sequence ID" value="MBB4895677.1"/>
    <property type="molecule type" value="Genomic_DNA"/>
</dbReference>
<evidence type="ECO:0000313" key="3">
    <source>
        <dbReference type="Proteomes" id="UP000556084"/>
    </source>
</evidence>
<protein>
    <submittedName>
        <fullName evidence="2">Uncharacterized protein YbjT (DUF2867 family)</fullName>
    </submittedName>
</protein>
<dbReference type="Gene3D" id="3.40.50.720">
    <property type="entry name" value="NAD(P)-binding Rossmann-like Domain"/>
    <property type="match status" value="1"/>
</dbReference>
<keyword evidence="3" id="KW-1185">Reference proteome</keyword>
<dbReference type="RefSeq" id="WP_184351430.1">
    <property type="nucleotide sequence ID" value="NZ_JACHJH010000008.1"/>
</dbReference>
<dbReference type="Proteomes" id="UP000556084">
    <property type="component" value="Unassembled WGS sequence"/>
</dbReference>
<dbReference type="AlphaFoldDB" id="A0A7W7LSR6"/>
<dbReference type="SUPFAM" id="SSF51735">
    <property type="entry name" value="NAD(P)-binding Rossmann-fold domains"/>
    <property type="match status" value="1"/>
</dbReference>
<proteinExistence type="predicted"/>
<sequence>MTILVTGSRGRVGRALIGLLRDGGHDVRAASREPGELELPGGTPTARLDLDDPATFPAALDGVSSVFLYSDPTHIDTFIDEAAKAGVGHIVLLSSAATLIPDAESNPIGRPHFLTERALAAGPVTSTFLQPGAFATNALGWAWSIKSTGAVNLPYPDSHSDAIHELDLAESALAALTNPEFAGNAYALSGPESLTFRDQLDHLSHATGKPIGLNVVSEEEWKREVSAFLPDHVSDTLLALWREMDGKPQPVTGAASVEQLTGHPARTFATWAKDHAGDFAA</sequence>
<dbReference type="Pfam" id="PF13460">
    <property type="entry name" value="NAD_binding_10"/>
    <property type="match status" value="1"/>
</dbReference>
<gene>
    <name evidence="2" type="ORF">FHS39_004756</name>
</gene>
<organism evidence="2 3">
    <name type="scientific">Streptomyces olivoverticillatus</name>
    <dbReference type="NCBI Taxonomy" id="66427"/>
    <lineage>
        <taxon>Bacteria</taxon>
        <taxon>Bacillati</taxon>
        <taxon>Actinomycetota</taxon>
        <taxon>Actinomycetes</taxon>
        <taxon>Kitasatosporales</taxon>
        <taxon>Streptomycetaceae</taxon>
        <taxon>Streptomyces</taxon>
    </lineage>
</organism>
<name>A0A7W7LSR6_9ACTN</name>
<feature type="domain" description="NAD(P)-binding" evidence="1">
    <location>
        <begin position="7"/>
        <end position="179"/>
    </location>
</feature>
<comment type="caution">
    <text evidence="2">The sequence shown here is derived from an EMBL/GenBank/DDBJ whole genome shotgun (WGS) entry which is preliminary data.</text>
</comment>
<accession>A0A7W7LSR6</accession>
<dbReference type="InterPro" id="IPR016040">
    <property type="entry name" value="NAD(P)-bd_dom"/>
</dbReference>
<dbReference type="InterPro" id="IPR036291">
    <property type="entry name" value="NAD(P)-bd_dom_sf"/>
</dbReference>